<protein>
    <submittedName>
        <fullName evidence="2">DUF4351 domain-containing protein</fullName>
    </submittedName>
</protein>
<dbReference type="InterPro" id="IPR025587">
    <property type="entry name" value="DUF4351"/>
</dbReference>
<dbReference type="PANTHER" id="PTHR35586:SF2">
    <property type="entry name" value="SLL1542 PROTEIN"/>
    <property type="match status" value="1"/>
</dbReference>
<reference evidence="2 3" key="1">
    <citation type="submission" date="2019-01" db="EMBL/GenBank/DDBJ databases">
        <title>Coherence of Microcystis species and biogeography revealed through population genomics.</title>
        <authorList>
            <person name="Perez-Carrascal O.M."/>
            <person name="Terrat Y."/>
            <person name="Giani A."/>
            <person name="Fortin N."/>
            <person name="Tromas N."/>
            <person name="Shapiro B.J."/>
        </authorList>
    </citation>
    <scope>NUCLEOTIDE SEQUENCE [LARGE SCALE GENOMIC DNA]</scope>
    <source>
        <strain evidence="2">Ma_MB_S_20031200_S102</strain>
    </source>
</reference>
<sequence length="75" mass="8563">MKESVIYQEIKGEGRQEGEANLVLRQLNRRIGGISAELSANIQSLSLENLENLGEALLDFQSVEDLEQWLENERF</sequence>
<evidence type="ECO:0000313" key="3">
    <source>
        <dbReference type="Proteomes" id="UP000317708"/>
    </source>
</evidence>
<name>A0A552E7H4_MICAE</name>
<accession>A0A552E7H4</accession>
<evidence type="ECO:0000259" key="1">
    <source>
        <dbReference type="Pfam" id="PF14261"/>
    </source>
</evidence>
<gene>
    <name evidence="2" type="ORF">EWV92_22475</name>
</gene>
<dbReference type="Pfam" id="PF14261">
    <property type="entry name" value="DUF4351"/>
    <property type="match status" value="1"/>
</dbReference>
<dbReference type="EMBL" id="SFBI01000213">
    <property type="protein sequence ID" value="TRU30376.1"/>
    <property type="molecule type" value="Genomic_DNA"/>
</dbReference>
<comment type="caution">
    <text evidence="2">The sequence shown here is derived from an EMBL/GenBank/DDBJ whole genome shotgun (WGS) entry which is preliminary data.</text>
</comment>
<dbReference type="Proteomes" id="UP000317708">
    <property type="component" value="Unassembled WGS sequence"/>
</dbReference>
<dbReference type="PANTHER" id="PTHR35586">
    <property type="entry name" value="SLL1691 PROTEIN"/>
    <property type="match status" value="1"/>
</dbReference>
<dbReference type="AlphaFoldDB" id="A0A552E7H4"/>
<proteinExistence type="predicted"/>
<organism evidence="2 3">
    <name type="scientific">Microcystis aeruginosa Ma_MB_S_20031200_S102</name>
    <dbReference type="NCBI Taxonomy" id="2486254"/>
    <lineage>
        <taxon>Bacteria</taxon>
        <taxon>Bacillati</taxon>
        <taxon>Cyanobacteriota</taxon>
        <taxon>Cyanophyceae</taxon>
        <taxon>Oscillatoriophycideae</taxon>
        <taxon>Chroococcales</taxon>
        <taxon>Microcystaceae</taxon>
        <taxon>Microcystis</taxon>
    </lineage>
</organism>
<feature type="domain" description="DUF4351" evidence="1">
    <location>
        <begin position="13"/>
        <end position="70"/>
    </location>
</feature>
<evidence type="ECO:0000313" key="2">
    <source>
        <dbReference type="EMBL" id="TRU30376.1"/>
    </source>
</evidence>